<dbReference type="Gene3D" id="3.30.1050.10">
    <property type="entry name" value="SCP2 sterol-binding domain"/>
    <property type="match status" value="1"/>
</dbReference>
<dbReference type="SUPFAM" id="SSF55718">
    <property type="entry name" value="SCP-like"/>
    <property type="match status" value="1"/>
</dbReference>
<dbReference type="EMBL" id="FOAP01000012">
    <property type="protein sequence ID" value="SEM12800.1"/>
    <property type="molecule type" value="Genomic_DNA"/>
</dbReference>
<protein>
    <submittedName>
        <fullName evidence="1">Putative sterol carrier protein</fullName>
    </submittedName>
</protein>
<name>A0A1H7VUG2_STIAU</name>
<accession>A0A1H7VUG2</accession>
<evidence type="ECO:0000313" key="1">
    <source>
        <dbReference type="EMBL" id="SEM12800.1"/>
    </source>
</evidence>
<dbReference type="AlphaFoldDB" id="A0A1H7VUG2"/>
<gene>
    <name evidence="1" type="ORF">SAMN05444354_1124</name>
</gene>
<evidence type="ECO:0000313" key="2">
    <source>
        <dbReference type="Proteomes" id="UP000182719"/>
    </source>
</evidence>
<reference evidence="2" key="1">
    <citation type="submission" date="2016-10" db="EMBL/GenBank/DDBJ databases">
        <authorList>
            <person name="Varghese N."/>
            <person name="Submissions S."/>
        </authorList>
    </citation>
    <scope>NUCLEOTIDE SEQUENCE [LARGE SCALE GENOMIC DNA]</scope>
    <source>
        <strain evidence="2">DSM 17044</strain>
    </source>
</reference>
<organism evidence="1 2">
    <name type="scientific">Stigmatella aurantiaca</name>
    <dbReference type="NCBI Taxonomy" id="41"/>
    <lineage>
        <taxon>Bacteria</taxon>
        <taxon>Pseudomonadati</taxon>
        <taxon>Myxococcota</taxon>
        <taxon>Myxococcia</taxon>
        <taxon>Myxococcales</taxon>
        <taxon>Cystobacterineae</taxon>
        <taxon>Archangiaceae</taxon>
        <taxon>Stigmatella</taxon>
    </lineage>
</organism>
<dbReference type="Proteomes" id="UP000182719">
    <property type="component" value="Unassembled WGS sequence"/>
</dbReference>
<proteinExistence type="predicted"/>
<sequence length="141" mass="16001">MPRFPSKEWCEEAVRLTNADPEAAQAGQGWQGDFGAVVDAEPGKLDRTFVAYLVPKDGRIVKLRILEDPDDLEEFDPAYVARAPFSVWKQLLQGTLDPVEAVLRRRIAVKGDLQPLIERMRFKGIADRVFAQLQTEYADER</sequence>
<dbReference type="RefSeq" id="WP_075008466.1">
    <property type="nucleotide sequence ID" value="NZ_FOAP01000012.1"/>
</dbReference>
<dbReference type="InterPro" id="IPR036527">
    <property type="entry name" value="SCP2_sterol-bd_dom_sf"/>
</dbReference>
<keyword evidence="2" id="KW-1185">Reference proteome</keyword>
<dbReference type="OrthoDB" id="5381797at2"/>